<organism evidence="1 2">
    <name type="scientific">Plutella xylostella</name>
    <name type="common">Diamondback moth</name>
    <name type="synonym">Plutella maculipennis</name>
    <dbReference type="NCBI Taxonomy" id="51655"/>
    <lineage>
        <taxon>Eukaryota</taxon>
        <taxon>Metazoa</taxon>
        <taxon>Ecdysozoa</taxon>
        <taxon>Arthropoda</taxon>
        <taxon>Hexapoda</taxon>
        <taxon>Insecta</taxon>
        <taxon>Pterygota</taxon>
        <taxon>Neoptera</taxon>
        <taxon>Endopterygota</taxon>
        <taxon>Lepidoptera</taxon>
        <taxon>Glossata</taxon>
        <taxon>Ditrysia</taxon>
        <taxon>Yponomeutoidea</taxon>
        <taxon>Plutellidae</taxon>
        <taxon>Plutella</taxon>
    </lineage>
</organism>
<name>A0A8S4GAE2_PLUXY</name>
<accession>A0A8S4GAE2</accession>
<evidence type="ECO:0000313" key="1">
    <source>
        <dbReference type="EMBL" id="CAG9136834.1"/>
    </source>
</evidence>
<protein>
    <submittedName>
        <fullName evidence="1">(diamondback moth) hypothetical protein</fullName>
    </submittedName>
</protein>
<keyword evidence="2" id="KW-1185">Reference proteome</keyword>
<dbReference type="Proteomes" id="UP000653454">
    <property type="component" value="Unassembled WGS sequence"/>
</dbReference>
<gene>
    <name evidence="1" type="ORF">PLXY2_LOCUS15086</name>
</gene>
<comment type="caution">
    <text evidence="1">The sequence shown here is derived from an EMBL/GenBank/DDBJ whole genome shotgun (WGS) entry which is preliminary data.</text>
</comment>
<proteinExistence type="predicted"/>
<reference evidence="1" key="1">
    <citation type="submission" date="2020-11" db="EMBL/GenBank/DDBJ databases">
        <authorList>
            <person name="Whiteford S."/>
        </authorList>
    </citation>
    <scope>NUCLEOTIDE SEQUENCE</scope>
</reference>
<dbReference type="AlphaFoldDB" id="A0A8S4GAE2"/>
<sequence length="73" mass="8110">MGLKLRSWDSGHLTVGHASALVGSTARLRCRLDAALCGAMHSVKWYKSERRVYVYSAARDAAVDRPEGDMMDR</sequence>
<dbReference type="EMBL" id="CAJHNJ030000163">
    <property type="protein sequence ID" value="CAG9136834.1"/>
    <property type="molecule type" value="Genomic_DNA"/>
</dbReference>
<evidence type="ECO:0000313" key="2">
    <source>
        <dbReference type="Proteomes" id="UP000653454"/>
    </source>
</evidence>